<evidence type="ECO:0000256" key="4">
    <source>
        <dbReference type="ARBA" id="ARBA00013673"/>
    </source>
</evidence>
<dbReference type="Gene3D" id="2.40.240.20">
    <property type="entry name" value="Hypothetical PUA domain-like, domain 1"/>
    <property type="match status" value="1"/>
</dbReference>
<dbReference type="OrthoDB" id="9815641at2"/>
<evidence type="ECO:0000256" key="3">
    <source>
        <dbReference type="ARBA" id="ARBA00012328"/>
    </source>
</evidence>
<dbReference type="NCBIfam" id="NF008692">
    <property type="entry name" value="PRK11713.1-5"/>
    <property type="match status" value="1"/>
</dbReference>
<dbReference type="NCBIfam" id="NF008690">
    <property type="entry name" value="PRK11713.1-1"/>
    <property type="match status" value="1"/>
</dbReference>
<evidence type="ECO:0000256" key="8">
    <source>
        <dbReference type="ARBA" id="ARBA00022679"/>
    </source>
</evidence>
<feature type="domain" description="Ribosomal RNA small subunit methyltransferase E PUA-like" evidence="14">
    <location>
        <begin position="20"/>
        <end position="67"/>
    </location>
</feature>
<evidence type="ECO:0000256" key="1">
    <source>
        <dbReference type="ARBA" id="ARBA00004496"/>
    </source>
</evidence>
<evidence type="ECO:0000313" key="16">
    <source>
        <dbReference type="Proteomes" id="UP000037600"/>
    </source>
</evidence>
<dbReference type="NCBIfam" id="TIGR00046">
    <property type="entry name" value="RsmE family RNA methyltransferase"/>
    <property type="match status" value="1"/>
</dbReference>
<dbReference type="InterPro" id="IPR006700">
    <property type="entry name" value="RsmE"/>
</dbReference>
<dbReference type="EC" id="2.1.1.193" evidence="3 12"/>
<dbReference type="PANTHER" id="PTHR30027:SF3">
    <property type="entry name" value="16S RRNA (URACIL(1498)-N(3))-METHYLTRANSFERASE"/>
    <property type="match status" value="1"/>
</dbReference>
<keyword evidence="5 12" id="KW-0963">Cytoplasm</keyword>
<feature type="domain" description="Ribosomal RNA small subunit methyltransferase E methyltransferase" evidence="13">
    <location>
        <begin position="75"/>
        <end position="236"/>
    </location>
</feature>
<dbReference type="GO" id="GO:0070475">
    <property type="term" value="P:rRNA base methylation"/>
    <property type="evidence" value="ECO:0007669"/>
    <property type="project" value="TreeGrafter"/>
</dbReference>
<reference evidence="15 16" key="1">
    <citation type="submission" date="2015-04" db="EMBL/GenBank/DDBJ databases">
        <title>Draft Genome Sequence of the Novel Agar-Digesting Marine Bacterium Q1.</title>
        <authorList>
            <person name="Li Y."/>
            <person name="Li D."/>
            <person name="Chen G."/>
            <person name="Du Z."/>
        </authorList>
    </citation>
    <scope>NUCLEOTIDE SEQUENCE [LARGE SCALE GENOMIC DNA]</scope>
    <source>
        <strain evidence="15 16">Q1</strain>
    </source>
</reference>
<dbReference type="EMBL" id="LAZL01000006">
    <property type="protein sequence ID" value="KMT66139.1"/>
    <property type="molecule type" value="Genomic_DNA"/>
</dbReference>
<evidence type="ECO:0000259" key="14">
    <source>
        <dbReference type="Pfam" id="PF20260"/>
    </source>
</evidence>
<dbReference type="PANTHER" id="PTHR30027">
    <property type="entry name" value="RIBOSOMAL RNA SMALL SUBUNIT METHYLTRANSFERASE E"/>
    <property type="match status" value="1"/>
</dbReference>
<evidence type="ECO:0000256" key="12">
    <source>
        <dbReference type="PIRNR" id="PIRNR015601"/>
    </source>
</evidence>
<dbReference type="SUPFAM" id="SSF75217">
    <property type="entry name" value="alpha/beta knot"/>
    <property type="match status" value="1"/>
</dbReference>
<evidence type="ECO:0000256" key="2">
    <source>
        <dbReference type="ARBA" id="ARBA00005528"/>
    </source>
</evidence>
<dbReference type="PIRSF" id="PIRSF015601">
    <property type="entry name" value="MTase_slr0722"/>
    <property type="match status" value="1"/>
</dbReference>
<dbReference type="InterPro" id="IPR046887">
    <property type="entry name" value="RsmE_PUA-like"/>
</dbReference>
<accession>A0A0J8GY30</accession>
<comment type="caution">
    <text evidence="15">The sequence shown here is derived from an EMBL/GenBank/DDBJ whole genome shotgun (WGS) entry which is preliminary data.</text>
</comment>
<dbReference type="Pfam" id="PF04452">
    <property type="entry name" value="Methyltrans_RNA"/>
    <property type="match status" value="1"/>
</dbReference>
<comment type="subcellular location">
    <subcellularLocation>
        <location evidence="1 12">Cytoplasm</location>
    </subcellularLocation>
</comment>
<dbReference type="SUPFAM" id="SSF88697">
    <property type="entry name" value="PUA domain-like"/>
    <property type="match status" value="1"/>
</dbReference>
<organism evidence="15 16">
    <name type="scientific">Catenovulum maritimum</name>
    <dbReference type="NCBI Taxonomy" id="1513271"/>
    <lineage>
        <taxon>Bacteria</taxon>
        <taxon>Pseudomonadati</taxon>
        <taxon>Pseudomonadota</taxon>
        <taxon>Gammaproteobacteria</taxon>
        <taxon>Alteromonadales</taxon>
        <taxon>Alteromonadaceae</taxon>
        <taxon>Catenovulum</taxon>
    </lineage>
</organism>
<evidence type="ECO:0000256" key="7">
    <source>
        <dbReference type="ARBA" id="ARBA00022603"/>
    </source>
</evidence>
<keyword evidence="9 12" id="KW-0949">S-adenosyl-L-methionine</keyword>
<dbReference type="FunFam" id="3.40.1280.10:FF:000007">
    <property type="entry name" value="Ribosomal RNA small subunit methyltransferase E"/>
    <property type="match status" value="1"/>
</dbReference>
<evidence type="ECO:0000256" key="6">
    <source>
        <dbReference type="ARBA" id="ARBA00022552"/>
    </source>
</evidence>
<sequence length="243" mass="27279">MRIPRIYYSEAIEVATPIVLDADASNHLSRVLRLQEEHPVVVFNGDGFNYQTEILKVSRKAVELKVLDKQLNDSESKLAIHLGQVISRGDRMDFTIQKSVELGVTEITPLISERCGVKLNQERFDKKLEQWQKIVHSACEQSGRSFVPKVNPIMSLEAWLTQEYQGTRINLHPKAEIGFKQLKIDNQNAQLLIGPEGGLSELEITQARESGFTDVLMGPRVLRTETAALSALSMLQCMHGDLG</sequence>
<proteinExistence type="inferred from homology"/>
<evidence type="ECO:0000256" key="11">
    <source>
        <dbReference type="ARBA" id="ARBA00047944"/>
    </source>
</evidence>
<dbReference type="InterPro" id="IPR046886">
    <property type="entry name" value="RsmE_MTase_dom"/>
</dbReference>
<evidence type="ECO:0000256" key="5">
    <source>
        <dbReference type="ARBA" id="ARBA00022490"/>
    </source>
</evidence>
<evidence type="ECO:0000256" key="10">
    <source>
        <dbReference type="ARBA" id="ARBA00025699"/>
    </source>
</evidence>
<dbReference type="InterPro" id="IPR029028">
    <property type="entry name" value="Alpha/beta_knot_MTases"/>
</dbReference>
<comment type="function">
    <text evidence="10 12">Specifically methylates the N3 position of the uracil ring of uridine 1498 (m3U1498) in 16S rRNA. Acts on the fully assembled 30S ribosomal subunit.</text>
</comment>
<evidence type="ECO:0000259" key="13">
    <source>
        <dbReference type="Pfam" id="PF04452"/>
    </source>
</evidence>
<dbReference type="CDD" id="cd18084">
    <property type="entry name" value="RsmE-like"/>
    <property type="match status" value="1"/>
</dbReference>
<dbReference type="RefSeq" id="WP_048690404.1">
    <property type="nucleotide sequence ID" value="NZ_KQ130484.1"/>
</dbReference>
<dbReference type="PATRIC" id="fig|1513271.3.peg.1035"/>
<dbReference type="InterPro" id="IPR029026">
    <property type="entry name" value="tRNA_m1G_MTases_N"/>
</dbReference>
<dbReference type="GO" id="GO:0005737">
    <property type="term" value="C:cytoplasm"/>
    <property type="evidence" value="ECO:0007669"/>
    <property type="project" value="UniProtKB-SubCell"/>
</dbReference>
<comment type="similarity">
    <text evidence="2 12">Belongs to the RNA methyltransferase RsmE family.</text>
</comment>
<protein>
    <recommendedName>
        <fullName evidence="4 12">Ribosomal RNA small subunit methyltransferase E</fullName>
        <ecNumber evidence="3 12">2.1.1.193</ecNumber>
    </recommendedName>
</protein>
<keyword evidence="16" id="KW-1185">Reference proteome</keyword>
<keyword evidence="6 12" id="KW-0698">rRNA processing</keyword>
<keyword evidence="7 12" id="KW-0489">Methyltransferase</keyword>
<gene>
    <name evidence="15" type="ORF">XM47_05030</name>
</gene>
<dbReference type="GO" id="GO:0070042">
    <property type="term" value="F:rRNA (uridine-N3-)-methyltransferase activity"/>
    <property type="evidence" value="ECO:0007669"/>
    <property type="project" value="TreeGrafter"/>
</dbReference>
<dbReference type="Proteomes" id="UP000037600">
    <property type="component" value="Unassembled WGS sequence"/>
</dbReference>
<evidence type="ECO:0000256" key="9">
    <source>
        <dbReference type="ARBA" id="ARBA00022691"/>
    </source>
</evidence>
<dbReference type="Gene3D" id="3.40.1280.10">
    <property type="match status" value="1"/>
</dbReference>
<dbReference type="STRING" id="1513271.XM47_05030"/>
<dbReference type="InterPro" id="IPR015947">
    <property type="entry name" value="PUA-like_sf"/>
</dbReference>
<keyword evidence="8 12" id="KW-0808">Transferase</keyword>
<dbReference type="Pfam" id="PF20260">
    <property type="entry name" value="PUA_4"/>
    <property type="match status" value="1"/>
</dbReference>
<name>A0A0J8GY30_9ALTE</name>
<evidence type="ECO:0000313" key="15">
    <source>
        <dbReference type="EMBL" id="KMT66139.1"/>
    </source>
</evidence>
<dbReference type="AlphaFoldDB" id="A0A0J8GY30"/>
<comment type="catalytic activity">
    <reaction evidence="11 12">
        <text>uridine(1498) in 16S rRNA + S-adenosyl-L-methionine = N(3)-methyluridine(1498) in 16S rRNA + S-adenosyl-L-homocysteine + H(+)</text>
        <dbReference type="Rhea" id="RHEA:42920"/>
        <dbReference type="Rhea" id="RHEA-COMP:10283"/>
        <dbReference type="Rhea" id="RHEA-COMP:10284"/>
        <dbReference type="ChEBI" id="CHEBI:15378"/>
        <dbReference type="ChEBI" id="CHEBI:57856"/>
        <dbReference type="ChEBI" id="CHEBI:59789"/>
        <dbReference type="ChEBI" id="CHEBI:65315"/>
        <dbReference type="ChEBI" id="CHEBI:74502"/>
        <dbReference type="EC" id="2.1.1.193"/>
    </reaction>
</comment>